<gene>
    <name evidence="2" type="ORF">DWV53_15295</name>
</gene>
<organism evidence="2 3">
    <name type="scientific">Segatella copri</name>
    <dbReference type="NCBI Taxonomy" id="165179"/>
    <lineage>
        <taxon>Bacteria</taxon>
        <taxon>Pseudomonadati</taxon>
        <taxon>Bacteroidota</taxon>
        <taxon>Bacteroidia</taxon>
        <taxon>Bacteroidales</taxon>
        <taxon>Prevotellaceae</taxon>
        <taxon>Segatella</taxon>
    </lineage>
</organism>
<dbReference type="Pfam" id="PF16363">
    <property type="entry name" value="GDP_Man_Dehyd"/>
    <property type="match status" value="1"/>
</dbReference>
<protein>
    <submittedName>
        <fullName evidence="2">dTDP-glucose 4,6-dehydratase</fullName>
    </submittedName>
</protein>
<dbReference type="Gene3D" id="3.90.25.10">
    <property type="entry name" value="UDP-galactose 4-epimerase, domain 1"/>
    <property type="match status" value="1"/>
</dbReference>
<dbReference type="InterPro" id="IPR036291">
    <property type="entry name" value="NAD(P)-bd_dom_sf"/>
</dbReference>
<evidence type="ECO:0000313" key="2">
    <source>
        <dbReference type="EMBL" id="RGW72252.1"/>
    </source>
</evidence>
<sequence>EWKNIDIIKVVIKTVDRLLGRPEGADLDLITYVTDRKGHDMRYAIDSRKLQKELGWEPSLQFEEGIEETVKWYLDNQEWMDHVTSGEYQKYYEGMYCK</sequence>
<dbReference type="SUPFAM" id="SSF51735">
    <property type="entry name" value="NAD(P)-binding Rossmann-fold domains"/>
    <property type="match status" value="1"/>
</dbReference>
<evidence type="ECO:0000313" key="3">
    <source>
        <dbReference type="Proteomes" id="UP000285776"/>
    </source>
</evidence>
<dbReference type="Proteomes" id="UP000285776">
    <property type="component" value="Unassembled WGS sequence"/>
</dbReference>
<dbReference type="RefSeq" id="WP_181992525.1">
    <property type="nucleotide sequence ID" value="NZ_QSAV01000117.1"/>
</dbReference>
<dbReference type="Gene3D" id="3.40.50.720">
    <property type="entry name" value="NAD(P)-binding Rossmann-like Domain"/>
    <property type="match status" value="1"/>
</dbReference>
<proteinExistence type="predicted"/>
<dbReference type="PANTHER" id="PTHR43000">
    <property type="entry name" value="DTDP-D-GLUCOSE 4,6-DEHYDRATASE-RELATED"/>
    <property type="match status" value="1"/>
</dbReference>
<dbReference type="AlphaFoldDB" id="A0AA92U8D0"/>
<feature type="non-terminal residue" evidence="2">
    <location>
        <position position="1"/>
    </location>
</feature>
<name>A0AA92U8D0_9BACT</name>
<reference evidence="2 3" key="1">
    <citation type="submission" date="2018-08" db="EMBL/GenBank/DDBJ databases">
        <title>A genome reference for cultivated species of the human gut microbiota.</title>
        <authorList>
            <person name="Zou Y."/>
            <person name="Xue W."/>
            <person name="Luo G."/>
        </authorList>
    </citation>
    <scope>NUCLEOTIDE SEQUENCE [LARGE SCALE GENOMIC DNA]</scope>
    <source>
        <strain evidence="2 3">AF10-17</strain>
    </source>
</reference>
<dbReference type="EMBL" id="QSAV01000117">
    <property type="protein sequence ID" value="RGW72252.1"/>
    <property type="molecule type" value="Genomic_DNA"/>
</dbReference>
<dbReference type="InterPro" id="IPR016040">
    <property type="entry name" value="NAD(P)-bd_dom"/>
</dbReference>
<evidence type="ECO:0000259" key="1">
    <source>
        <dbReference type="Pfam" id="PF16363"/>
    </source>
</evidence>
<feature type="domain" description="NAD(P)-binding" evidence="1">
    <location>
        <begin position="23"/>
        <end position="69"/>
    </location>
</feature>
<accession>A0AA92U8D0</accession>
<comment type="caution">
    <text evidence="2">The sequence shown here is derived from an EMBL/GenBank/DDBJ whole genome shotgun (WGS) entry which is preliminary data.</text>
</comment>